<dbReference type="InterPro" id="IPR036638">
    <property type="entry name" value="HLH_DNA-bd_sf"/>
</dbReference>
<dbReference type="Gene3D" id="4.10.280.10">
    <property type="entry name" value="Helix-loop-helix DNA-binding domain"/>
    <property type="match status" value="1"/>
</dbReference>
<gene>
    <name evidence="9" type="ORF">DIABBA_LOCUS6633</name>
</gene>
<name>A0A9N9SYZ7_DIABA</name>
<dbReference type="OrthoDB" id="6085656at2759"/>
<dbReference type="EMBL" id="OU898279">
    <property type="protein sequence ID" value="CAG9833219.1"/>
    <property type="molecule type" value="Genomic_DNA"/>
</dbReference>
<keyword evidence="4" id="KW-0804">Transcription</keyword>
<accession>A0A9N9SYZ7</accession>
<feature type="region of interest" description="Disordered" evidence="6">
    <location>
        <begin position="151"/>
        <end position="173"/>
    </location>
</feature>
<evidence type="ECO:0000313" key="9">
    <source>
        <dbReference type="EMBL" id="CAG9833219.1"/>
    </source>
</evidence>
<dbReference type="GO" id="GO:0003677">
    <property type="term" value="F:DNA binding"/>
    <property type="evidence" value="ECO:0007669"/>
    <property type="project" value="UniProtKB-KW"/>
</dbReference>
<proteinExistence type="predicted"/>
<dbReference type="Pfam" id="PF00010">
    <property type="entry name" value="HLH"/>
    <property type="match status" value="1"/>
</dbReference>
<evidence type="ECO:0000256" key="6">
    <source>
        <dbReference type="SAM" id="MobiDB-lite"/>
    </source>
</evidence>
<feature type="domain" description="BHLH" evidence="7">
    <location>
        <begin position="11"/>
        <end position="68"/>
    </location>
</feature>
<keyword evidence="10" id="KW-1185">Reference proteome</keyword>
<dbReference type="Proteomes" id="UP001153709">
    <property type="component" value="Chromosome 4"/>
</dbReference>
<dbReference type="InterPro" id="IPR011598">
    <property type="entry name" value="bHLH_dom"/>
</dbReference>
<dbReference type="Pfam" id="PF07527">
    <property type="entry name" value="Hairy_orange"/>
    <property type="match status" value="1"/>
</dbReference>
<evidence type="ECO:0000256" key="2">
    <source>
        <dbReference type="ARBA" id="ARBA00023015"/>
    </source>
</evidence>
<dbReference type="GO" id="GO:0006355">
    <property type="term" value="P:regulation of DNA-templated transcription"/>
    <property type="evidence" value="ECO:0007669"/>
    <property type="project" value="InterPro"/>
</dbReference>
<dbReference type="Gene3D" id="6.10.250.980">
    <property type="match status" value="1"/>
</dbReference>
<dbReference type="FunFam" id="4.10.280.10:FF:000087">
    <property type="entry name" value="Transcription factor hes-1"/>
    <property type="match status" value="1"/>
</dbReference>
<keyword evidence="2" id="KW-0805">Transcription regulation</keyword>
<dbReference type="SMART" id="SM00511">
    <property type="entry name" value="ORANGE"/>
    <property type="match status" value="1"/>
</dbReference>
<dbReference type="SUPFAM" id="SSF47459">
    <property type="entry name" value="HLH, helix-loop-helix DNA-binding domain"/>
    <property type="match status" value="1"/>
</dbReference>
<dbReference type="InterPro" id="IPR003650">
    <property type="entry name" value="Orange_dom"/>
</dbReference>
<dbReference type="PROSITE" id="PS51054">
    <property type="entry name" value="ORANGE"/>
    <property type="match status" value="1"/>
</dbReference>
<dbReference type="GO" id="GO:0046983">
    <property type="term" value="F:protein dimerization activity"/>
    <property type="evidence" value="ECO:0007669"/>
    <property type="project" value="InterPro"/>
</dbReference>
<evidence type="ECO:0000313" key="10">
    <source>
        <dbReference type="Proteomes" id="UP001153709"/>
    </source>
</evidence>
<evidence type="ECO:0000256" key="4">
    <source>
        <dbReference type="ARBA" id="ARBA00023163"/>
    </source>
</evidence>
<reference evidence="9" key="1">
    <citation type="submission" date="2022-01" db="EMBL/GenBank/DDBJ databases">
        <authorList>
            <person name="King R."/>
        </authorList>
    </citation>
    <scope>NUCLEOTIDE SEQUENCE</scope>
</reference>
<feature type="compositionally biased region" description="Polar residues" evidence="6">
    <location>
        <begin position="151"/>
        <end position="172"/>
    </location>
</feature>
<keyword evidence="5" id="KW-0539">Nucleus</keyword>
<evidence type="ECO:0000259" key="7">
    <source>
        <dbReference type="PROSITE" id="PS50888"/>
    </source>
</evidence>
<protein>
    <submittedName>
        <fullName evidence="9">Uncharacterized protein</fullName>
    </submittedName>
</protein>
<evidence type="ECO:0000256" key="5">
    <source>
        <dbReference type="ARBA" id="ARBA00023242"/>
    </source>
</evidence>
<evidence type="ECO:0000256" key="3">
    <source>
        <dbReference type="ARBA" id="ARBA00023125"/>
    </source>
</evidence>
<organism evidence="9 10">
    <name type="scientific">Diabrotica balteata</name>
    <name type="common">Banded cucumber beetle</name>
    <dbReference type="NCBI Taxonomy" id="107213"/>
    <lineage>
        <taxon>Eukaryota</taxon>
        <taxon>Metazoa</taxon>
        <taxon>Ecdysozoa</taxon>
        <taxon>Arthropoda</taxon>
        <taxon>Hexapoda</taxon>
        <taxon>Insecta</taxon>
        <taxon>Pterygota</taxon>
        <taxon>Neoptera</taxon>
        <taxon>Endopterygota</taxon>
        <taxon>Coleoptera</taxon>
        <taxon>Polyphaga</taxon>
        <taxon>Cucujiformia</taxon>
        <taxon>Chrysomeloidea</taxon>
        <taxon>Chrysomelidae</taxon>
        <taxon>Galerucinae</taxon>
        <taxon>Diabroticina</taxon>
        <taxon>Diabroticites</taxon>
        <taxon>Diabrotica</taxon>
    </lineage>
</organism>
<dbReference type="SUPFAM" id="SSF158457">
    <property type="entry name" value="Orange domain-like"/>
    <property type="match status" value="1"/>
</dbReference>
<dbReference type="PANTHER" id="PTHR10985">
    <property type="entry name" value="BASIC HELIX-LOOP-HELIX TRANSCRIPTION FACTOR, HES-RELATED"/>
    <property type="match status" value="1"/>
</dbReference>
<feature type="domain" description="Orange" evidence="8">
    <location>
        <begin position="79"/>
        <end position="117"/>
    </location>
</feature>
<dbReference type="SMART" id="SM00353">
    <property type="entry name" value="HLH"/>
    <property type="match status" value="1"/>
</dbReference>
<dbReference type="GO" id="GO:0005634">
    <property type="term" value="C:nucleus"/>
    <property type="evidence" value="ECO:0007669"/>
    <property type="project" value="UniProtKB-SubCell"/>
</dbReference>
<comment type="subcellular location">
    <subcellularLocation>
        <location evidence="1">Nucleus</location>
    </subcellularLocation>
</comment>
<dbReference type="PROSITE" id="PS50888">
    <property type="entry name" value="BHLH"/>
    <property type="match status" value="1"/>
</dbReference>
<feature type="region of interest" description="Disordered" evidence="6">
    <location>
        <begin position="1"/>
        <end position="22"/>
    </location>
</feature>
<evidence type="ECO:0000256" key="1">
    <source>
        <dbReference type="ARBA" id="ARBA00004123"/>
    </source>
</evidence>
<evidence type="ECO:0000259" key="8">
    <source>
        <dbReference type="PROSITE" id="PS51054"/>
    </source>
</evidence>
<sequence length="297" mass="33604">MTAKNKKPSEPRRANKPLMEKRRRARINQSLAALKTLILDSAKADNTKHSKLEKADILELTVRHFQRHRSLDVKGINQYKAGYADCVREVQRYLETPDAQTMTVIDSGIRQRLLRHLDNCVAEVDVDLKQANAPPALEDRQETPQIVEEVNNNRCSRLTDQSSNDESVSSKPKSYDGNYVLLLPEHYVQLASALGVNLRSQSDICSPSTSGSSEKVEGIKKVDSPIDFSGKHNESGDMWRPCRRNNVLGVPLHSINLFKFDNSLKVVVEISINYQNILYVLTMAIIKNNNELFNSYL</sequence>
<dbReference type="InterPro" id="IPR050370">
    <property type="entry name" value="HES_HEY"/>
</dbReference>
<dbReference type="AlphaFoldDB" id="A0A9N9SYZ7"/>
<keyword evidence="3" id="KW-0238">DNA-binding</keyword>